<feature type="domain" description="Ubiquitin-like protease family profile" evidence="7">
    <location>
        <begin position="155"/>
        <end position="328"/>
    </location>
</feature>
<evidence type="ECO:0000259" key="7">
    <source>
        <dbReference type="PROSITE" id="PS50600"/>
    </source>
</evidence>
<dbReference type="SUPFAM" id="SSF54001">
    <property type="entry name" value="Cysteine proteinases"/>
    <property type="match status" value="1"/>
</dbReference>
<dbReference type="Pfam" id="PF02902">
    <property type="entry name" value="Peptidase_C48"/>
    <property type="match status" value="1"/>
</dbReference>
<dbReference type="Gene3D" id="3.90.640.10">
    <property type="entry name" value="Actin, Chain A, domain 4"/>
    <property type="match status" value="1"/>
</dbReference>
<comment type="similarity">
    <text evidence="3 6">Belongs to the actin family.</text>
</comment>
<dbReference type="InterPro" id="IPR038765">
    <property type="entry name" value="Papain-like_cys_pep_sf"/>
</dbReference>
<dbReference type="Gene3D" id="1.10.418.20">
    <property type="match status" value="1"/>
</dbReference>
<evidence type="ECO:0000313" key="8">
    <source>
        <dbReference type="EMBL" id="OAF65697.1"/>
    </source>
</evidence>
<dbReference type="Gene3D" id="2.30.36.70">
    <property type="entry name" value="Actin, Chain A, domain 2"/>
    <property type="match status" value="1"/>
</dbReference>
<sequence length="821" mass="94541">QSKFDISITLAISDVVRIWLAKIGNNDTIFIIFINENSASILCDHLLRINLKINSANDYDRCIIFNIKDQLSDLEIMRICTDMCMMCLSGETVSVLRLPGSLCSTVKDAFQFPFRNSSHIHIIQTLQTIIQDGKDVLFIYPLRKLNEFDVKIPALSIRVMDTWYLEDGNYINDIIITFYNMYIYNELIDDSVRKRVYFYNTFFYQQINNSRNFNESYNKVKKWTKDINIFDMEFLFIPIHNIDHWYLIIVHFQGNKSTIYILNSVTYINTSYKSPMAIKRYLLAEWNSKMKTPDKLNLETINVIIPQVLQQQNNFDCGIFVIQFIESFFKNPIDSLVVMHHIVNWFTYNDISNKRKDILNLFSKLTKNYKKYVQNKDTNWNENNTILRHFNKIILNSNLKNISIMASGIYGGDEVGAVVIDVGSYSVRVGYAGEDAPRWDIPTHMGQRTNEDGSKNYFIGSNQINHPIQNMDIVSYVKHGLIDDFTLFEQKLNHIYNNCLHSSSEVHPLLMSEPVWNTKAQREQMCELIFETYNVPAYYVSKSAVLSAFSHGKSAALVVDSGAVHTTCTPVYDGYILNNAVVKSPLGGDFISIQSKLLLSKMNIDITPQYLVESKVHTSVLEKPNFKRKELKNVTDSFHNYSTKRLLQDFSFHVTNVNLESFNKDQTEKINGGFDVIPVTYSFPNGCSHDFTKERYRICEGLFNANCMEDIFNSNALTTSNAILTSMSLCDVDIRPLLCNNIISVGGNSLIKGFNERLANELSQFKNNKIKLLSTNNIPSEKRFSSWVGGSILASLGSFQQMWISKEEYEENGRRIIDRKC</sequence>
<evidence type="ECO:0000256" key="1">
    <source>
        <dbReference type="ARBA" id="ARBA00003520"/>
    </source>
</evidence>
<dbReference type="GO" id="GO:0008234">
    <property type="term" value="F:cysteine-type peptidase activity"/>
    <property type="evidence" value="ECO:0007669"/>
    <property type="project" value="InterPro"/>
</dbReference>
<dbReference type="Gene3D" id="3.30.420.40">
    <property type="match status" value="2"/>
</dbReference>
<dbReference type="SUPFAM" id="SSF53067">
    <property type="entry name" value="Actin-like ATPase domain"/>
    <property type="match status" value="2"/>
</dbReference>
<dbReference type="GO" id="GO:0006508">
    <property type="term" value="P:proteolysis"/>
    <property type="evidence" value="ECO:0007669"/>
    <property type="project" value="UniProtKB-KW"/>
</dbReference>
<dbReference type="OrthoDB" id="5132116at2759"/>
<dbReference type="PROSITE" id="PS00432">
    <property type="entry name" value="ACTINS_2"/>
    <property type="match status" value="1"/>
</dbReference>
<keyword evidence="9" id="KW-1185">Reference proteome</keyword>
<evidence type="ECO:0000256" key="2">
    <source>
        <dbReference type="ARBA" id="ARBA00005234"/>
    </source>
</evidence>
<keyword evidence="4" id="KW-0645">Protease</keyword>
<dbReference type="Pfam" id="PF00022">
    <property type="entry name" value="Actin"/>
    <property type="match status" value="1"/>
</dbReference>
<dbReference type="CDD" id="cd13395">
    <property type="entry name" value="ASKHA_NBD_Arp4_ACTL6-like"/>
    <property type="match status" value="1"/>
</dbReference>
<dbReference type="PANTHER" id="PTHR11937">
    <property type="entry name" value="ACTIN"/>
    <property type="match status" value="1"/>
</dbReference>
<protein>
    <submittedName>
        <fullName evidence="8">Actin-like protein 4</fullName>
    </submittedName>
</protein>
<reference evidence="8 9" key="1">
    <citation type="submission" date="2016-04" db="EMBL/GenBank/DDBJ databases">
        <title>The genome of Intoshia linei affirms orthonectids as highly simplified spiralians.</title>
        <authorList>
            <person name="Mikhailov K.V."/>
            <person name="Slusarev G.S."/>
            <person name="Nikitin M.A."/>
            <person name="Logacheva M.D."/>
            <person name="Penin A."/>
            <person name="Aleoshin V."/>
            <person name="Panchin Y.V."/>
        </authorList>
    </citation>
    <scope>NUCLEOTIDE SEQUENCE [LARGE SCALE GENOMIC DNA]</scope>
    <source>
        <strain evidence="8">Intl2013</strain>
        <tissue evidence="8">Whole animal</tissue>
    </source>
</reference>
<dbReference type="Gene3D" id="3.30.310.130">
    <property type="entry name" value="Ubiquitin-related"/>
    <property type="match status" value="1"/>
</dbReference>
<dbReference type="InterPro" id="IPR043129">
    <property type="entry name" value="ATPase_NBD"/>
</dbReference>
<dbReference type="InterPro" id="IPR004000">
    <property type="entry name" value="Actin"/>
</dbReference>
<evidence type="ECO:0000313" key="9">
    <source>
        <dbReference type="Proteomes" id="UP000078046"/>
    </source>
</evidence>
<comment type="function">
    <text evidence="1">Actins are highly conserved proteins that are involved in various types of cell motility and are ubiquitously expressed in all eukaryotic cells.</text>
</comment>
<dbReference type="FunFam" id="3.30.420.40:FF:000050">
    <property type="entry name" value="Actin, alpha skeletal muscle"/>
    <property type="match status" value="1"/>
</dbReference>
<accession>A0A177AUK9</accession>
<evidence type="ECO:0000256" key="3">
    <source>
        <dbReference type="ARBA" id="ARBA00006752"/>
    </source>
</evidence>
<dbReference type="AlphaFoldDB" id="A0A177AUK9"/>
<organism evidence="8 9">
    <name type="scientific">Intoshia linei</name>
    <dbReference type="NCBI Taxonomy" id="1819745"/>
    <lineage>
        <taxon>Eukaryota</taxon>
        <taxon>Metazoa</taxon>
        <taxon>Spiralia</taxon>
        <taxon>Lophotrochozoa</taxon>
        <taxon>Mesozoa</taxon>
        <taxon>Orthonectida</taxon>
        <taxon>Rhopaluridae</taxon>
        <taxon>Intoshia</taxon>
    </lineage>
</organism>
<dbReference type="InterPro" id="IPR004001">
    <property type="entry name" value="Actin_CS"/>
</dbReference>
<dbReference type="FunFam" id="3.30.420.40:FF:000058">
    <property type="entry name" value="Putative actin-related protein 5"/>
    <property type="match status" value="1"/>
</dbReference>
<dbReference type="SMART" id="SM00268">
    <property type="entry name" value="ACTIN"/>
    <property type="match status" value="1"/>
</dbReference>
<evidence type="ECO:0000256" key="6">
    <source>
        <dbReference type="RuleBase" id="RU000487"/>
    </source>
</evidence>
<comment type="caution">
    <text evidence="8">The sequence shown here is derived from an EMBL/GenBank/DDBJ whole genome shotgun (WGS) entry which is preliminary data.</text>
</comment>
<dbReference type="InterPro" id="IPR003653">
    <property type="entry name" value="Peptidase_C48_C"/>
</dbReference>
<feature type="non-terminal residue" evidence="8">
    <location>
        <position position="1"/>
    </location>
</feature>
<dbReference type="PROSITE" id="PS50600">
    <property type="entry name" value="ULP_PROTEASE"/>
    <property type="match status" value="1"/>
</dbReference>
<comment type="similarity">
    <text evidence="2">Belongs to the peptidase C48 family.</text>
</comment>
<name>A0A177AUK9_9BILA</name>
<evidence type="ECO:0000256" key="4">
    <source>
        <dbReference type="ARBA" id="ARBA00022670"/>
    </source>
</evidence>
<gene>
    <name evidence="8" type="ORF">A3Q56_06591</name>
</gene>
<evidence type="ECO:0000256" key="5">
    <source>
        <dbReference type="ARBA" id="ARBA00022801"/>
    </source>
</evidence>
<keyword evidence="5" id="KW-0378">Hydrolase</keyword>
<proteinExistence type="inferred from homology"/>
<dbReference type="Proteomes" id="UP000078046">
    <property type="component" value="Unassembled WGS sequence"/>
</dbReference>
<dbReference type="EMBL" id="LWCA01001183">
    <property type="protein sequence ID" value="OAF65697.1"/>
    <property type="molecule type" value="Genomic_DNA"/>
</dbReference>